<feature type="transmembrane region" description="Helical" evidence="6">
    <location>
        <begin position="388"/>
        <end position="409"/>
    </location>
</feature>
<dbReference type="Gene3D" id="1.20.1250.20">
    <property type="entry name" value="MFS general substrate transporter like domains"/>
    <property type="match status" value="1"/>
</dbReference>
<reference evidence="7 8" key="1">
    <citation type="submission" date="2024-04" db="EMBL/GenBank/DDBJ databases">
        <title>Novel species of the genus Ideonella isolated from streams.</title>
        <authorList>
            <person name="Lu H."/>
        </authorList>
    </citation>
    <scope>NUCLEOTIDE SEQUENCE [LARGE SCALE GENOMIC DNA]</scope>
    <source>
        <strain evidence="7 8">DXS29W</strain>
    </source>
</reference>
<dbReference type="InterPro" id="IPR036259">
    <property type="entry name" value="MFS_trans_sf"/>
</dbReference>
<keyword evidence="3 6" id="KW-0812">Transmembrane</keyword>
<evidence type="ECO:0000313" key="8">
    <source>
        <dbReference type="Proteomes" id="UP001371218"/>
    </source>
</evidence>
<feature type="transmembrane region" description="Helical" evidence="6">
    <location>
        <begin position="86"/>
        <end position="107"/>
    </location>
</feature>
<proteinExistence type="predicted"/>
<evidence type="ECO:0000256" key="2">
    <source>
        <dbReference type="ARBA" id="ARBA00022475"/>
    </source>
</evidence>
<feature type="transmembrane region" description="Helical" evidence="6">
    <location>
        <begin position="228"/>
        <end position="253"/>
    </location>
</feature>
<keyword evidence="4 6" id="KW-1133">Transmembrane helix</keyword>
<evidence type="ECO:0000313" key="7">
    <source>
        <dbReference type="EMBL" id="MEK8034764.1"/>
    </source>
</evidence>
<feature type="transmembrane region" description="Helical" evidence="6">
    <location>
        <begin position="54"/>
        <end position="74"/>
    </location>
</feature>
<dbReference type="RefSeq" id="WP_341429196.1">
    <property type="nucleotide sequence ID" value="NZ_JBBUTG010000034.1"/>
</dbReference>
<evidence type="ECO:0000256" key="5">
    <source>
        <dbReference type="ARBA" id="ARBA00023136"/>
    </source>
</evidence>
<feature type="transmembrane region" description="Helical" evidence="6">
    <location>
        <begin position="265"/>
        <end position="285"/>
    </location>
</feature>
<protein>
    <recommendedName>
        <fullName evidence="9">MFS transporter</fullName>
    </recommendedName>
</protein>
<keyword evidence="2" id="KW-1003">Cell membrane</keyword>
<dbReference type="PANTHER" id="PTHR23513">
    <property type="entry name" value="INTEGRAL MEMBRANE EFFLUX PROTEIN-RELATED"/>
    <property type="match status" value="1"/>
</dbReference>
<evidence type="ECO:0008006" key="9">
    <source>
        <dbReference type="Google" id="ProtNLM"/>
    </source>
</evidence>
<evidence type="ECO:0000256" key="3">
    <source>
        <dbReference type="ARBA" id="ARBA00022692"/>
    </source>
</evidence>
<organism evidence="7 8">
    <name type="scientific">Ideonella lacteola</name>
    <dbReference type="NCBI Taxonomy" id="2984193"/>
    <lineage>
        <taxon>Bacteria</taxon>
        <taxon>Pseudomonadati</taxon>
        <taxon>Pseudomonadota</taxon>
        <taxon>Betaproteobacteria</taxon>
        <taxon>Burkholderiales</taxon>
        <taxon>Sphaerotilaceae</taxon>
        <taxon>Ideonella</taxon>
    </lineage>
</organism>
<sequence>MILAEAGEKPGRPPIGGRLAVLLASELAGALGVEFFNLTVVWHLVKLLGANSAYYLVIMLVCAVVSGVFGAGLFERVRPFRCTAGLNAVRWVAAGLALACIVGHWMLPLLLLASLCMSASRPHLDAALIGGLSTLGLDDAAMQRANALVDNTARLSRIAGPGVAALMAWTGGETLALMLTLVCFAGAALLQWHLDRQTGPVSRPAAAERVSYWSGLFSGFRLAGRSPALVYCFVSQMFNAGAWYLGFVFSAALVLSSAPASGPRLGGLGGFAVATLCYGLGNIAGNIVTSRASIRRPMHLVVAGRAVAAVGYFLLATAGGALPAICLFAAVIALGTPPADLAFLKMLQSGHDWHAVTKLYRVKLVAEYAGMLLMMGSAPWLLSLMPPAGVITCCGVVMAVVALIGYLLLKKKVFVSPAYLNPSAPSLS</sequence>
<evidence type="ECO:0000256" key="4">
    <source>
        <dbReference type="ARBA" id="ARBA00022989"/>
    </source>
</evidence>
<dbReference type="PANTHER" id="PTHR23513:SF6">
    <property type="entry name" value="MAJOR FACILITATOR SUPERFAMILY ASSOCIATED DOMAIN-CONTAINING PROTEIN"/>
    <property type="match status" value="1"/>
</dbReference>
<feature type="transmembrane region" description="Helical" evidence="6">
    <location>
        <begin position="19"/>
        <end position="42"/>
    </location>
</feature>
<dbReference type="Proteomes" id="UP001371218">
    <property type="component" value="Unassembled WGS sequence"/>
</dbReference>
<keyword evidence="5 6" id="KW-0472">Membrane</keyword>
<comment type="caution">
    <text evidence="7">The sequence shown here is derived from an EMBL/GenBank/DDBJ whole genome shotgun (WGS) entry which is preliminary data.</text>
</comment>
<dbReference type="EMBL" id="JBBUTG010000034">
    <property type="protein sequence ID" value="MEK8034764.1"/>
    <property type="molecule type" value="Genomic_DNA"/>
</dbReference>
<feature type="transmembrane region" description="Helical" evidence="6">
    <location>
        <begin position="321"/>
        <end position="343"/>
    </location>
</feature>
<keyword evidence="8" id="KW-1185">Reference proteome</keyword>
<feature type="transmembrane region" description="Helical" evidence="6">
    <location>
        <begin position="175"/>
        <end position="194"/>
    </location>
</feature>
<gene>
    <name evidence="7" type="ORF">AACH06_28430</name>
</gene>
<evidence type="ECO:0000256" key="1">
    <source>
        <dbReference type="ARBA" id="ARBA00004651"/>
    </source>
</evidence>
<evidence type="ECO:0000256" key="6">
    <source>
        <dbReference type="SAM" id="Phobius"/>
    </source>
</evidence>
<comment type="subcellular location">
    <subcellularLocation>
        <location evidence="1">Cell membrane</location>
        <topology evidence="1">Multi-pass membrane protein</topology>
    </subcellularLocation>
</comment>
<accession>A0ABU9BXQ6</accession>
<name>A0ABU9BXQ6_9BURK</name>